<gene>
    <name evidence="2" type="primary">SSCI85930.1</name>
</gene>
<proteinExistence type="predicted"/>
<dbReference type="EMBL" id="CCFA01005233">
    <property type="protein sequence ID" value="CDS02271.1"/>
    <property type="molecule type" value="Genomic_DNA"/>
</dbReference>
<name>A0A0F7RZ23_9BASI</name>
<feature type="region of interest" description="Disordered" evidence="1">
    <location>
        <begin position="76"/>
        <end position="138"/>
    </location>
</feature>
<dbReference type="Proteomes" id="UP000242770">
    <property type="component" value="Unassembled WGS sequence"/>
</dbReference>
<protein>
    <submittedName>
        <fullName evidence="2">Uncharacterized protein</fullName>
    </submittedName>
</protein>
<feature type="region of interest" description="Disordered" evidence="1">
    <location>
        <begin position="1"/>
        <end position="20"/>
    </location>
</feature>
<evidence type="ECO:0000256" key="1">
    <source>
        <dbReference type="SAM" id="MobiDB-lite"/>
    </source>
</evidence>
<evidence type="ECO:0000313" key="3">
    <source>
        <dbReference type="Proteomes" id="UP000242770"/>
    </source>
</evidence>
<reference evidence="3" key="1">
    <citation type="submission" date="2014-06" db="EMBL/GenBank/DDBJ databases">
        <authorList>
            <person name="Berkman P.J."/>
        </authorList>
    </citation>
    <scope>NUCLEOTIDE SEQUENCE [LARGE SCALE GENOMIC DNA]</scope>
</reference>
<dbReference type="AlphaFoldDB" id="A0A0F7RZ23"/>
<evidence type="ECO:0000313" key="2">
    <source>
        <dbReference type="EMBL" id="CDS02271.1"/>
    </source>
</evidence>
<keyword evidence="3" id="KW-1185">Reference proteome</keyword>
<sequence>MVSPPLWSRSNGSITPRGRPVWASPAKFLNNVSTAKVPASLNKARKRKWQNRLAAAAAVVADSSGDSLLDSPLAMCNGNSRQAHSLPPLPPLKPTETVNDPLDQEWTDDERHDDSGEVNPSWQAESEAEAETQHETQAKPSTCWSILNFIDWDHHFIKVADQAMFGIHQGHVDRRIG</sequence>
<accession>A0A0F7RZ23</accession>
<organism evidence="2 3">
    <name type="scientific">Sporisorium scitamineum</name>
    <dbReference type="NCBI Taxonomy" id="49012"/>
    <lineage>
        <taxon>Eukaryota</taxon>
        <taxon>Fungi</taxon>
        <taxon>Dikarya</taxon>
        <taxon>Basidiomycota</taxon>
        <taxon>Ustilaginomycotina</taxon>
        <taxon>Ustilaginomycetes</taxon>
        <taxon>Ustilaginales</taxon>
        <taxon>Ustilaginaceae</taxon>
        <taxon>Sporisorium</taxon>
    </lineage>
</organism>